<dbReference type="AlphaFoldDB" id="A0A6A5T8C1"/>
<keyword evidence="3" id="KW-1185">Reference proteome</keyword>
<proteinExistence type="predicted"/>
<gene>
    <name evidence="2" type="ORF">CC80DRAFT_541020</name>
</gene>
<dbReference type="OrthoDB" id="3800750at2759"/>
<dbReference type="Proteomes" id="UP000800035">
    <property type="component" value="Unassembled WGS sequence"/>
</dbReference>
<feature type="region of interest" description="Disordered" evidence="1">
    <location>
        <begin position="146"/>
        <end position="166"/>
    </location>
</feature>
<reference evidence="2" key="1">
    <citation type="journal article" date="2020" name="Stud. Mycol.">
        <title>101 Dothideomycetes genomes: a test case for predicting lifestyles and emergence of pathogens.</title>
        <authorList>
            <person name="Haridas S."/>
            <person name="Albert R."/>
            <person name="Binder M."/>
            <person name="Bloem J."/>
            <person name="Labutti K."/>
            <person name="Salamov A."/>
            <person name="Andreopoulos B."/>
            <person name="Baker S."/>
            <person name="Barry K."/>
            <person name="Bills G."/>
            <person name="Bluhm B."/>
            <person name="Cannon C."/>
            <person name="Castanera R."/>
            <person name="Culley D."/>
            <person name="Daum C."/>
            <person name="Ezra D."/>
            <person name="Gonzalez J."/>
            <person name="Henrissat B."/>
            <person name="Kuo A."/>
            <person name="Liang C."/>
            <person name="Lipzen A."/>
            <person name="Lutzoni F."/>
            <person name="Magnuson J."/>
            <person name="Mondo S."/>
            <person name="Nolan M."/>
            <person name="Ohm R."/>
            <person name="Pangilinan J."/>
            <person name="Park H.-J."/>
            <person name="Ramirez L."/>
            <person name="Alfaro M."/>
            <person name="Sun H."/>
            <person name="Tritt A."/>
            <person name="Yoshinaga Y."/>
            <person name="Zwiers L.-H."/>
            <person name="Turgeon B."/>
            <person name="Goodwin S."/>
            <person name="Spatafora J."/>
            <person name="Crous P."/>
            <person name="Grigoriev I."/>
        </authorList>
    </citation>
    <scope>NUCLEOTIDE SEQUENCE</scope>
    <source>
        <strain evidence="2">CBS 675.92</strain>
    </source>
</reference>
<accession>A0A6A5T8C1</accession>
<organism evidence="2 3">
    <name type="scientific">Byssothecium circinans</name>
    <dbReference type="NCBI Taxonomy" id="147558"/>
    <lineage>
        <taxon>Eukaryota</taxon>
        <taxon>Fungi</taxon>
        <taxon>Dikarya</taxon>
        <taxon>Ascomycota</taxon>
        <taxon>Pezizomycotina</taxon>
        <taxon>Dothideomycetes</taxon>
        <taxon>Pleosporomycetidae</taxon>
        <taxon>Pleosporales</taxon>
        <taxon>Massarineae</taxon>
        <taxon>Massarinaceae</taxon>
        <taxon>Byssothecium</taxon>
    </lineage>
</organism>
<evidence type="ECO:0000313" key="2">
    <source>
        <dbReference type="EMBL" id="KAF1948394.1"/>
    </source>
</evidence>
<evidence type="ECO:0000256" key="1">
    <source>
        <dbReference type="SAM" id="MobiDB-lite"/>
    </source>
</evidence>
<name>A0A6A5T8C1_9PLEO</name>
<dbReference type="EMBL" id="ML977060">
    <property type="protein sequence ID" value="KAF1948394.1"/>
    <property type="molecule type" value="Genomic_DNA"/>
</dbReference>
<protein>
    <submittedName>
        <fullName evidence="2">Uncharacterized protein</fullName>
    </submittedName>
</protein>
<evidence type="ECO:0000313" key="3">
    <source>
        <dbReference type="Proteomes" id="UP000800035"/>
    </source>
</evidence>
<sequence>MTEHTDEYYVRLHQDIKSERAGLDDTSEECIAIMKNHLPTEKDVWLYFSWLVKQNKPQPKQPIPSAEDYIVTIKSTNFKKNGDIAHLTQLLDLPAAPYIALGTSKRIPYRLLPNAHELVADKDPNFNKPGGSALLPDTFLGVNFNDAGPASEDKDESSGKDSVMPSPDRDEDGFVFYQLGQLECWPCYWGPLTEDDKLKRWKDTGFAVGVKVSRSGIPGNIYIFFNFNPMDDTEGSRYKLEDVDGGSLTGHRGCIALARIAEDITHLGHGTELMFADVHQAKPNFVMVSRRADGQIVRQTELTGF</sequence>